<reference evidence="7 8" key="1">
    <citation type="journal article" date="2024" name="Nat. Commun.">
        <title>Phylogenomics reveals the evolutionary origins of lichenization in chlorophyte algae.</title>
        <authorList>
            <person name="Puginier C."/>
            <person name="Libourel C."/>
            <person name="Otte J."/>
            <person name="Skaloud P."/>
            <person name="Haon M."/>
            <person name="Grisel S."/>
            <person name="Petersen M."/>
            <person name="Berrin J.G."/>
            <person name="Delaux P.M."/>
            <person name="Dal Grande F."/>
            <person name="Keller J."/>
        </authorList>
    </citation>
    <scope>NUCLEOTIDE SEQUENCE [LARGE SCALE GENOMIC DNA]</scope>
    <source>
        <strain evidence="7 8">SAG 216-7</strain>
    </source>
</reference>
<dbReference type="PANTHER" id="PTHR22999:SF23">
    <property type="entry name" value="SORTING NEXIN-16"/>
    <property type="match status" value="1"/>
</dbReference>
<dbReference type="Pfam" id="PF02194">
    <property type="entry name" value="PXA"/>
    <property type="match status" value="1"/>
</dbReference>
<feature type="region of interest" description="Disordered" evidence="3">
    <location>
        <begin position="848"/>
        <end position="980"/>
    </location>
</feature>
<feature type="compositionally biased region" description="Low complexity" evidence="3">
    <location>
        <begin position="1214"/>
        <end position="1236"/>
    </location>
</feature>
<keyword evidence="4" id="KW-0812">Transmembrane</keyword>
<organism evidence="7 8">
    <name type="scientific">Coccomyxa subellipsoidea</name>
    <dbReference type="NCBI Taxonomy" id="248742"/>
    <lineage>
        <taxon>Eukaryota</taxon>
        <taxon>Viridiplantae</taxon>
        <taxon>Chlorophyta</taxon>
        <taxon>core chlorophytes</taxon>
        <taxon>Trebouxiophyceae</taxon>
        <taxon>Trebouxiophyceae incertae sedis</taxon>
        <taxon>Coccomyxaceae</taxon>
        <taxon>Coccomyxa</taxon>
    </lineage>
</organism>
<comment type="subcellular location">
    <subcellularLocation>
        <location evidence="1">Cytoplasm</location>
    </subcellularLocation>
</comment>
<dbReference type="Gene3D" id="3.30.1520.10">
    <property type="entry name" value="Phox-like domain"/>
    <property type="match status" value="1"/>
</dbReference>
<dbReference type="SMART" id="SM00313">
    <property type="entry name" value="PXA"/>
    <property type="match status" value="1"/>
</dbReference>
<dbReference type="InterPro" id="IPR036871">
    <property type="entry name" value="PX_dom_sf"/>
</dbReference>
<sequence length="1249" mass="136538">MKAPLDASYVVERSIDQLVKILFLAFILALFLTHTSKSLWLNVPLALTTVAGLYWLSLQVEIRARSNGASAFYRRGRKQSEDDGAEAASYSASVPPPLSNKSDNKWREQVGSPVVEHAWETLCGSIIQEFVYDTWYSVLTPDREFPREIRRILNTAFGELAGRARRADVRKMLLGDVSALFMEQIMLYRDTRDSILAGLDHDAWRVMPLEARERALQAEMKADCNLHPALYPPSADGSATLGHYKVMRHISEGLVAFMLERHDHAKPILRSVARELLSSCVLRSLMSFFNPYTANKLILSLLREKVERQPLGVEELAAAAVAASSAEPLTKAQHDIEQRARQSAAAEDSHAASVRAAKQAQRERGAAQLQRSRSEAAPSVHSDHSLPSPRVPTSGRKERRNWSPGKRDKFKAPPSPMQPHKAPTEAASAAMQQRSNGGATAPSSVRDGSDGSDEWEDVYQVRRTAGPGGMRHARSASTSRADIPSSAFGQEGEGDWLGAGDVGRREADGAAAGAAVFADSNFTPDPDIPEGPQAPGTERYCFIGQPLARVVAAELRTEGSKDVVIYKIRVADASGEWTVSRRFRNFETLHRALREMAAYRLRLPAKKIFSQQHSVEFVEDRRQQLDSYLQALLANPIVAGCKEVWEFLSRWSELYALDSEGGFLRSVSAKIQGANTTMRRAVGDMVEEMDMTRRKSMARLRNRGDAPDVPVDGHPIHRASRSFSRDLGKLRHLGAGKRGNGAGQDVATQPPPFQAMHAPGSAGSNGSGSVRMLRISGPSDLINGAGQLLAAGARQVQGVRQVLQGTEERAEARHLPTSVSMPAPSMCVGDIPIEEFHGELLHYSRPASLQSQATTPNETPLSATPASSRGHSPTRQAAEQQRWGTARGDQVQRQTEAMPPHAEQLHHSGSAGDLASSVKVTRFRQESMQKANSLESPDSLEQQPDEAALSRSAPSTGNAPAPPQPRRPPQRGDTGHISFGGIVQSPSVASVAANIEAVGPPTGMRVPDLMRDDLDMADWEEAAGISAPLYDIVDTLFELQSRGFFRRQVFGVARQVLSLVAGGAIDEWLLSNMRALRQEHTLARLLCHLQRQLWPGGAWFQSLPENQHPAGKPAQRWQMTAENFMAAHGEPPIDEDEIREAVWELLFARAPPALVRVVGKQVYHSGMADLFEMLQSRTFMQQLGYGLLKIGLINLFPELKLLFRKIERGALDTAGGHPSPPGGAAAANSGSEHAAPTSSSKSLKEPRKH</sequence>
<evidence type="ECO:0000256" key="3">
    <source>
        <dbReference type="SAM" id="MobiDB-lite"/>
    </source>
</evidence>
<evidence type="ECO:0000259" key="6">
    <source>
        <dbReference type="PROSITE" id="PS51207"/>
    </source>
</evidence>
<dbReference type="EMBL" id="JALJOT010000009">
    <property type="protein sequence ID" value="KAK9907357.1"/>
    <property type="molecule type" value="Genomic_DNA"/>
</dbReference>
<dbReference type="PROSITE" id="PS51207">
    <property type="entry name" value="PXA"/>
    <property type="match status" value="1"/>
</dbReference>
<evidence type="ECO:0000313" key="8">
    <source>
        <dbReference type="Proteomes" id="UP001491310"/>
    </source>
</evidence>
<dbReference type="Pfam" id="PF08628">
    <property type="entry name" value="Nexin_C"/>
    <property type="match status" value="1"/>
</dbReference>
<evidence type="ECO:0000313" key="7">
    <source>
        <dbReference type="EMBL" id="KAK9907357.1"/>
    </source>
</evidence>
<proteinExistence type="predicted"/>
<gene>
    <name evidence="7" type="ORF">WJX75_002135</name>
</gene>
<evidence type="ECO:0000259" key="5">
    <source>
        <dbReference type="PROSITE" id="PS50195"/>
    </source>
</evidence>
<dbReference type="Pfam" id="PF00787">
    <property type="entry name" value="PX"/>
    <property type="match status" value="1"/>
</dbReference>
<evidence type="ECO:0000256" key="2">
    <source>
        <dbReference type="ARBA" id="ARBA00022490"/>
    </source>
</evidence>
<dbReference type="InterPro" id="IPR051837">
    <property type="entry name" value="SortingNexin/PXDomain-PKLike"/>
</dbReference>
<feature type="domain" description="PX" evidence="5">
    <location>
        <begin position="544"/>
        <end position="655"/>
    </location>
</feature>
<protein>
    <recommendedName>
        <fullName evidence="9">PX domain-containing protein</fullName>
    </recommendedName>
</protein>
<feature type="transmembrane region" description="Helical" evidence="4">
    <location>
        <begin position="39"/>
        <end position="57"/>
    </location>
</feature>
<dbReference type="InterPro" id="IPR003114">
    <property type="entry name" value="Phox_assoc"/>
</dbReference>
<dbReference type="InterPro" id="IPR001683">
    <property type="entry name" value="PX_dom"/>
</dbReference>
<evidence type="ECO:0000256" key="1">
    <source>
        <dbReference type="ARBA" id="ARBA00004496"/>
    </source>
</evidence>
<keyword evidence="8" id="KW-1185">Reference proteome</keyword>
<dbReference type="SUPFAM" id="SSF64268">
    <property type="entry name" value="PX domain"/>
    <property type="match status" value="1"/>
</dbReference>
<feature type="region of interest" description="Disordered" evidence="3">
    <location>
        <begin position="1212"/>
        <end position="1249"/>
    </location>
</feature>
<name>A0ABR2YLL2_9CHLO</name>
<feature type="region of interest" description="Disordered" evidence="3">
    <location>
        <begin position="84"/>
        <end position="105"/>
    </location>
</feature>
<feature type="domain" description="PXA" evidence="6">
    <location>
        <begin position="112"/>
        <end position="306"/>
    </location>
</feature>
<dbReference type="Proteomes" id="UP001491310">
    <property type="component" value="Unassembled WGS sequence"/>
</dbReference>
<feature type="compositionally biased region" description="Polar residues" evidence="3">
    <location>
        <begin position="926"/>
        <end position="942"/>
    </location>
</feature>
<dbReference type="PANTHER" id="PTHR22999">
    <property type="entry name" value="PX SERINE/THREONINE KINASE PXK"/>
    <property type="match status" value="1"/>
</dbReference>
<keyword evidence="2" id="KW-0963">Cytoplasm</keyword>
<keyword evidence="4" id="KW-1133">Transmembrane helix</keyword>
<keyword evidence="4" id="KW-0472">Membrane</keyword>
<comment type="caution">
    <text evidence="7">The sequence shown here is derived from an EMBL/GenBank/DDBJ whole genome shotgun (WGS) entry which is preliminary data.</text>
</comment>
<dbReference type="InterPro" id="IPR013937">
    <property type="entry name" value="Sorting_nexin_C"/>
</dbReference>
<dbReference type="SMART" id="SM00312">
    <property type="entry name" value="PX"/>
    <property type="match status" value="1"/>
</dbReference>
<feature type="region of interest" description="Disordered" evidence="3">
    <location>
        <begin position="325"/>
        <end position="494"/>
    </location>
</feature>
<dbReference type="PROSITE" id="PS50195">
    <property type="entry name" value="PX"/>
    <property type="match status" value="1"/>
</dbReference>
<evidence type="ECO:0008006" key="9">
    <source>
        <dbReference type="Google" id="ProtNLM"/>
    </source>
</evidence>
<evidence type="ECO:0000256" key="4">
    <source>
        <dbReference type="SAM" id="Phobius"/>
    </source>
</evidence>
<feature type="compositionally biased region" description="Polar residues" evidence="3">
    <location>
        <begin position="430"/>
        <end position="443"/>
    </location>
</feature>
<feature type="transmembrane region" description="Helical" evidence="4">
    <location>
        <begin position="15"/>
        <end position="32"/>
    </location>
</feature>
<feature type="compositionally biased region" description="Polar residues" evidence="3">
    <location>
        <begin position="848"/>
        <end position="883"/>
    </location>
</feature>
<accession>A0ABR2YLL2</accession>